<dbReference type="AlphaFoldDB" id="A0A4Y9F0U1"/>
<evidence type="ECO:0000313" key="2">
    <source>
        <dbReference type="Proteomes" id="UP000297951"/>
    </source>
</evidence>
<name>A0A4Y9F0U1_9MICC</name>
<protein>
    <submittedName>
        <fullName evidence="1">Uncharacterized protein</fullName>
    </submittedName>
</protein>
<gene>
    <name evidence="1" type="ORF">E4U03_12570</name>
</gene>
<evidence type="ECO:0000313" key="1">
    <source>
        <dbReference type="EMBL" id="TFU19024.1"/>
    </source>
</evidence>
<accession>A0A4Y9F0U1</accession>
<dbReference type="RefSeq" id="WP_135014060.1">
    <property type="nucleotide sequence ID" value="NZ_JADGLK010000103.1"/>
</dbReference>
<reference evidence="1 2" key="1">
    <citation type="submission" date="2019-03" db="EMBL/GenBank/DDBJ databases">
        <title>Diversity of the mouse oral microbiome.</title>
        <authorList>
            <person name="Joseph S."/>
            <person name="Aduse-Opoku J."/>
            <person name="Curtis M."/>
            <person name="Wade W."/>
            <person name="Hashim A."/>
        </authorList>
    </citation>
    <scope>NUCLEOTIDE SEQUENCE [LARGE SCALE GENOMIC DNA]</scope>
    <source>
        <strain evidence="2">irhom_31</strain>
    </source>
</reference>
<dbReference type="OrthoDB" id="9997335at2"/>
<comment type="caution">
    <text evidence="1">The sequence shown here is derived from an EMBL/GenBank/DDBJ whole genome shotgun (WGS) entry which is preliminary data.</text>
</comment>
<organism evidence="1 2">
    <name type="scientific">Rothia nasimurium</name>
    <dbReference type="NCBI Taxonomy" id="85336"/>
    <lineage>
        <taxon>Bacteria</taxon>
        <taxon>Bacillati</taxon>
        <taxon>Actinomycetota</taxon>
        <taxon>Actinomycetes</taxon>
        <taxon>Micrococcales</taxon>
        <taxon>Micrococcaceae</taxon>
        <taxon>Rothia</taxon>
    </lineage>
</organism>
<sequence>MNFLLLLVDRKKTNNINCDLKHRYTSHFMEVSMTTLTPTRRAALTISLAGLATCLAAGSTTSNASEPGIPAGFKRGKVVDSIDGHAIYEIIDSQGNPQGFVFSASDTRTIRAAFKEIDAELKASPATRSTSQQSTALCAAAIAWFIAQTVFPTAKLAVAAWKLAKVAYKFGSHTVARVWRGARDMADRTAQQEIIDIAKALSGVGGLQACGIVI</sequence>
<dbReference type="Proteomes" id="UP000297951">
    <property type="component" value="Unassembled WGS sequence"/>
</dbReference>
<proteinExistence type="predicted"/>
<dbReference type="EMBL" id="SPQC01000103">
    <property type="protein sequence ID" value="TFU19024.1"/>
    <property type="molecule type" value="Genomic_DNA"/>
</dbReference>